<keyword evidence="5" id="KW-1185">Reference proteome</keyword>
<dbReference type="Gene3D" id="3.40.47.10">
    <property type="match status" value="2"/>
</dbReference>
<dbReference type="GO" id="GO:0016746">
    <property type="term" value="F:acyltransferase activity"/>
    <property type="evidence" value="ECO:0007669"/>
    <property type="project" value="UniProtKB-KW"/>
</dbReference>
<comment type="caution">
    <text evidence="4">The sequence shown here is derived from an EMBL/GenBank/DDBJ whole genome shotgun (WGS) entry which is preliminary data.</text>
</comment>
<dbReference type="InterPro" id="IPR013747">
    <property type="entry name" value="ACP_syn_III_C"/>
</dbReference>
<dbReference type="Pfam" id="PF08541">
    <property type="entry name" value="ACP_syn_III_C"/>
    <property type="match status" value="1"/>
</dbReference>
<organism evidence="4 5">
    <name type="scientific">Permianibacter aggregans</name>
    <dbReference type="NCBI Taxonomy" id="1510150"/>
    <lineage>
        <taxon>Bacteria</taxon>
        <taxon>Pseudomonadati</taxon>
        <taxon>Pseudomonadota</taxon>
        <taxon>Gammaproteobacteria</taxon>
        <taxon>Pseudomonadales</taxon>
        <taxon>Pseudomonadaceae</taxon>
        <taxon>Permianibacter</taxon>
    </lineage>
</organism>
<dbReference type="EMBL" id="SNYM01000003">
    <property type="protein sequence ID" value="TDQ49863.1"/>
    <property type="molecule type" value="Genomic_DNA"/>
</dbReference>
<dbReference type="CDD" id="cd00827">
    <property type="entry name" value="init_cond_enzymes"/>
    <property type="match status" value="1"/>
</dbReference>
<name>A0A4R6UVJ8_9GAMM</name>
<evidence type="ECO:0000256" key="2">
    <source>
        <dbReference type="ARBA" id="ARBA00023315"/>
    </source>
</evidence>
<dbReference type="PANTHER" id="PTHR34069">
    <property type="entry name" value="3-OXOACYL-[ACYL-CARRIER-PROTEIN] SYNTHASE 3"/>
    <property type="match status" value="1"/>
</dbReference>
<reference evidence="4 5" key="1">
    <citation type="submission" date="2019-03" db="EMBL/GenBank/DDBJ databases">
        <title>Genomic Encyclopedia of Type Strains, Phase IV (KMG-IV): sequencing the most valuable type-strain genomes for metagenomic binning, comparative biology and taxonomic classification.</title>
        <authorList>
            <person name="Goeker M."/>
        </authorList>
    </citation>
    <scope>NUCLEOTIDE SEQUENCE [LARGE SCALE GENOMIC DNA]</scope>
    <source>
        <strain evidence="4 5">DSM 103792</strain>
    </source>
</reference>
<dbReference type="PANTHER" id="PTHR34069:SF3">
    <property type="entry name" value="ACYL-COA:ACYL-COA ALKYLTRANSFERASE"/>
    <property type="match status" value="1"/>
</dbReference>
<dbReference type="InterPro" id="IPR016039">
    <property type="entry name" value="Thiolase-like"/>
</dbReference>
<dbReference type="OrthoDB" id="2514738at2"/>
<sequence>MNAYINRIAAYLPNEPIANEQMEQLLGTVNSKPSRSKRIVLRNNGIQKRHYVLCPNTGQPRYNNASLTAQAVRRLCGEQFALEQLDCLSVGTSMPDQLMPNHGVMVHGELGNPACEVVTTAGICLAGTTALKYAWMSVLTGQAERAVATGSEVASLVMRSQQFEAETAARIQALEENPELAFEKDFLRWMLSDAAGAVLIQSRPNAEDISLRIDWIDVFSYAHELPACMYAGAVKDEAGKLRGWSQFSHAELGAQSVMAVKQDVKLLNSNVVNYCLVKPLQSLRKKRGLSAEQIDWFLPHMSSYFFEKPIAEGLAEIGMAIPAERWFTNLKERGNTGSASIYLMLEEIFNQRVCQKGQRLLCFVPESGRFSSAFIHLTVV</sequence>
<proteinExistence type="predicted"/>
<keyword evidence="1" id="KW-0808">Transferase</keyword>
<feature type="domain" description="Beta-ketoacyl-[acyl-carrier-protein] synthase III C-terminal" evidence="3">
    <location>
        <begin position="286"/>
        <end position="362"/>
    </location>
</feature>
<dbReference type="RefSeq" id="WP_133588549.1">
    <property type="nucleotide sequence ID" value="NZ_CP037953.1"/>
</dbReference>
<evidence type="ECO:0000313" key="5">
    <source>
        <dbReference type="Proteomes" id="UP000295375"/>
    </source>
</evidence>
<dbReference type="GO" id="GO:0044550">
    <property type="term" value="P:secondary metabolite biosynthetic process"/>
    <property type="evidence" value="ECO:0007669"/>
    <property type="project" value="TreeGrafter"/>
</dbReference>
<dbReference type="SUPFAM" id="SSF53901">
    <property type="entry name" value="Thiolase-like"/>
    <property type="match status" value="2"/>
</dbReference>
<keyword evidence="2" id="KW-0012">Acyltransferase</keyword>
<protein>
    <submittedName>
        <fullName evidence="4">3-oxoacyl-[acyl-carrier-protein] synthase-3</fullName>
    </submittedName>
</protein>
<evidence type="ECO:0000259" key="3">
    <source>
        <dbReference type="Pfam" id="PF08541"/>
    </source>
</evidence>
<gene>
    <name evidence="4" type="ORF">EV696_103236</name>
</gene>
<evidence type="ECO:0000313" key="4">
    <source>
        <dbReference type="EMBL" id="TDQ49863.1"/>
    </source>
</evidence>
<dbReference type="AlphaFoldDB" id="A0A4R6UVJ8"/>
<accession>A0A4R6UVJ8</accession>
<dbReference type="NCBIfam" id="NF005293">
    <property type="entry name" value="PRK06816.1"/>
    <property type="match status" value="1"/>
</dbReference>
<dbReference type="Proteomes" id="UP000295375">
    <property type="component" value="Unassembled WGS sequence"/>
</dbReference>
<evidence type="ECO:0000256" key="1">
    <source>
        <dbReference type="ARBA" id="ARBA00022679"/>
    </source>
</evidence>